<dbReference type="Pfam" id="PF05175">
    <property type="entry name" value="MTS"/>
    <property type="match status" value="1"/>
</dbReference>
<keyword evidence="1" id="KW-0489">Methyltransferase</keyword>
<organism evidence="5 6">
    <name type="scientific">Stieleria neptunia</name>
    <dbReference type="NCBI Taxonomy" id="2527979"/>
    <lineage>
        <taxon>Bacteria</taxon>
        <taxon>Pseudomonadati</taxon>
        <taxon>Planctomycetota</taxon>
        <taxon>Planctomycetia</taxon>
        <taxon>Pirellulales</taxon>
        <taxon>Pirellulaceae</taxon>
        <taxon>Stieleria</taxon>
    </lineage>
</organism>
<evidence type="ECO:0000256" key="2">
    <source>
        <dbReference type="ARBA" id="ARBA00022691"/>
    </source>
</evidence>
<dbReference type="InterPro" id="IPR007848">
    <property type="entry name" value="Small_mtfrase_dom"/>
</dbReference>
<dbReference type="GO" id="GO:0008168">
    <property type="term" value="F:methyltransferase activity"/>
    <property type="evidence" value="ECO:0007669"/>
    <property type="project" value="UniProtKB-KW"/>
</dbReference>
<evidence type="ECO:0000256" key="1">
    <source>
        <dbReference type="ARBA" id="ARBA00022603"/>
    </source>
</evidence>
<proteinExistence type="predicted"/>
<dbReference type="RefSeq" id="WP_197456117.1">
    <property type="nucleotide sequence ID" value="NZ_CP037423.1"/>
</dbReference>
<dbReference type="AlphaFoldDB" id="A0A518HST8"/>
<sequence length="1137" mass="128498">MEDKTTSYPFIRPDRQIALDGAPSTWPEPSSLEDRDTITVDRAEDMDGPDHRFIIRRYDLVETLDARLGEVTDIDHEDRSVTITLETGETETRPAIEVFPTAATELPERESKPADTSTVEAKTPTASPSEDAEGLIRPDRQITFPDARGHWEWPDPGEHHDRDTITVDRVSDLDGATPHRFVIKRGDTVNAWFSSKRTEPGKVVGISHANNQVRVQFPDAIRDTEGIEFHVGQIYPAAEPTPAKPDGAVPLSSIIEKVNAKHGSKLTIADRVPLPAPPRAVLKFLEEHEGKQFTDIDLREQFGQSDFNPFDPLKNEVNQSLKTLRDKGKIHVEEPDFGAARFSVLALPEKASELTQAHCPDHLTGAEVKALFRKYHQTISEFAKRCGFTQKHVREVQERGLKDQHSVRDWLEAMLPNDHPKKAAPTPQAPKQSESYTFDDHKEYVRKLQDGTVTLVEVKQGFSRLLEDKDEFIADLKKRFKADKLKLLASRLGDWNARSQNKGENAASIHRKMLMDFHLKDSFSYQMGQDPDEQLALQVLAQTDEDVTRYVESRNDAREAREKELTNPETLREFRAFIDEKGQDALSKEQLATWDKLNADLSRERRKESKQSSNVGQFQAEEIGDLELTLVEGHHSKKNIPLFIVQMGARVERSTFVELKNKAKMLGGWYSSFVKAQAGFQFYDQETAERFISLTQGDVDRTDVLEARKARKEQTASERLHELATDMLTKADETIEASKDAIQNTARRADIQAGVRGRAYASQALARSIHSIAEALSNGEANYLDGIRHRTHVESLDTVLNLSRRARVRSIKQSEGEGDFAFYERRGNEEGKPYSEDDIRHAEYPYPSLYKRHLYEAIEHCKGKSGQKQAAARMEKRLRYEKEEYVTFSEGHDIRQVTDLIARAKATGFDGDYLDRSLEQFSRLRRANIFDIHELRAALREYIPHSSSVRGDDPVQIAERELVGKKIPGFFPTPAAVIEEMLERADIGQGHRVLEPSCGKGDIVQSVKRAQPDVGITAIELNRTLEDVLSAKGIDATFGDFLEHEGAYDRILMNPPFENGADIDHVRKAVDLLAADGRLVAIMSEGPFFRSDRKAEAFREWLEELGGESEQLPENAFNGADAFRQTGVRTRIVTIGK</sequence>
<feature type="compositionally biased region" description="Polar residues" evidence="3">
    <location>
        <begin position="114"/>
        <end position="128"/>
    </location>
</feature>
<protein>
    <recommendedName>
        <fullName evidence="4">Methyltransferase small domain-containing protein</fullName>
    </recommendedName>
</protein>
<feature type="region of interest" description="Disordered" evidence="3">
    <location>
        <begin position="106"/>
        <end position="133"/>
    </location>
</feature>
<accession>A0A518HST8</accession>
<name>A0A518HST8_9BACT</name>
<evidence type="ECO:0000313" key="6">
    <source>
        <dbReference type="Proteomes" id="UP000319004"/>
    </source>
</evidence>
<dbReference type="PRINTS" id="PR00507">
    <property type="entry name" value="N12N6MTFRASE"/>
</dbReference>
<feature type="domain" description="Methyltransferase small" evidence="4">
    <location>
        <begin position="989"/>
        <end position="1083"/>
    </location>
</feature>
<dbReference type="EMBL" id="CP037423">
    <property type="protein sequence ID" value="QDV43902.1"/>
    <property type="molecule type" value="Genomic_DNA"/>
</dbReference>
<dbReference type="InterPro" id="IPR029063">
    <property type="entry name" value="SAM-dependent_MTases_sf"/>
</dbReference>
<keyword evidence="2" id="KW-0949">S-adenosyl-L-methionine</keyword>
<dbReference type="Proteomes" id="UP000319004">
    <property type="component" value="Chromosome"/>
</dbReference>
<dbReference type="GO" id="GO:0032259">
    <property type="term" value="P:methylation"/>
    <property type="evidence" value="ECO:0007669"/>
    <property type="project" value="UniProtKB-KW"/>
</dbReference>
<dbReference type="Gene3D" id="3.40.50.150">
    <property type="entry name" value="Vaccinia Virus protein VP39"/>
    <property type="match status" value="1"/>
</dbReference>
<keyword evidence="6" id="KW-1185">Reference proteome</keyword>
<dbReference type="SUPFAM" id="SSF53335">
    <property type="entry name" value="S-adenosyl-L-methionine-dependent methyltransferases"/>
    <property type="match status" value="1"/>
</dbReference>
<evidence type="ECO:0000256" key="3">
    <source>
        <dbReference type="SAM" id="MobiDB-lite"/>
    </source>
</evidence>
<evidence type="ECO:0000259" key="4">
    <source>
        <dbReference type="Pfam" id="PF05175"/>
    </source>
</evidence>
<feature type="compositionally biased region" description="Low complexity" evidence="3">
    <location>
        <begin position="423"/>
        <end position="432"/>
    </location>
</feature>
<evidence type="ECO:0000313" key="5">
    <source>
        <dbReference type="EMBL" id="QDV43902.1"/>
    </source>
</evidence>
<feature type="region of interest" description="Disordered" evidence="3">
    <location>
        <begin position="417"/>
        <end position="437"/>
    </location>
</feature>
<dbReference type="KEGG" id="snep:Enr13x_37620"/>
<gene>
    <name evidence="5" type="ORF">Enr13x_37620</name>
</gene>
<keyword evidence="1" id="KW-0808">Transferase</keyword>
<dbReference type="CDD" id="cd02440">
    <property type="entry name" value="AdoMet_MTases"/>
    <property type="match status" value="1"/>
</dbReference>
<reference evidence="5 6" key="1">
    <citation type="submission" date="2019-03" db="EMBL/GenBank/DDBJ databases">
        <title>Deep-cultivation of Planctomycetes and their phenomic and genomic characterization uncovers novel biology.</title>
        <authorList>
            <person name="Wiegand S."/>
            <person name="Jogler M."/>
            <person name="Boedeker C."/>
            <person name="Pinto D."/>
            <person name="Vollmers J."/>
            <person name="Rivas-Marin E."/>
            <person name="Kohn T."/>
            <person name="Peeters S.H."/>
            <person name="Heuer A."/>
            <person name="Rast P."/>
            <person name="Oberbeckmann S."/>
            <person name="Bunk B."/>
            <person name="Jeske O."/>
            <person name="Meyerdierks A."/>
            <person name="Storesund J.E."/>
            <person name="Kallscheuer N."/>
            <person name="Luecker S."/>
            <person name="Lage O.M."/>
            <person name="Pohl T."/>
            <person name="Merkel B.J."/>
            <person name="Hornburger P."/>
            <person name="Mueller R.-W."/>
            <person name="Bruemmer F."/>
            <person name="Labrenz M."/>
            <person name="Spormann A.M."/>
            <person name="Op den Camp H."/>
            <person name="Overmann J."/>
            <person name="Amann R."/>
            <person name="Jetten M.S.M."/>
            <person name="Mascher T."/>
            <person name="Medema M.H."/>
            <person name="Devos D.P."/>
            <person name="Kaster A.-K."/>
            <person name="Ovreas L."/>
            <person name="Rohde M."/>
            <person name="Galperin M.Y."/>
            <person name="Jogler C."/>
        </authorList>
    </citation>
    <scope>NUCLEOTIDE SEQUENCE [LARGE SCALE GENOMIC DNA]</scope>
    <source>
        <strain evidence="5 6">Enr13</strain>
    </source>
</reference>